<evidence type="ECO:0000313" key="2">
    <source>
        <dbReference type="EMBL" id="CBH16164.1"/>
    </source>
</evidence>
<dbReference type="AlphaFoldDB" id="D0A4H0"/>
<organism evidence="2 3">
    <name type="scientific">Trypanosoma brucei gambiense (strain MHOM/CI/86/DAL972)</name>
    <dbReference type="NCBI Taxonomy" id="679716"/>
    <lineage>
        <taxon>Eukaryota</taxon>
        <taxon>Discoba</taxon>
        <taxon>Euglenozoa</taxon>
        <taxon>Kinetoplastea</taxon>
        <taxon>Metakinetoplastina</taxon>
        <taxon>Trypanosomatida</taxon>
        <taxon>Trypanosomatidae</taxon>
        <taxon>Trypanosoma</taxon>
    </lineage>
</organism>
<dbReference type="RefSeq" id="XP_011778428.1">
    <property type="nucleotide sequence ID" value="XM_011780126.1"/>
</dbReference>
<dbReference type="KEGG" id="tbg:TbgDal_X12600"/>
<sequence length="101" mass="11658">MLRPPLSPSVHATSAPFFSSLIRVSLLGICLVSFFTFFTSRWSPVVCCVIEGHVVVVWNKKFCWLTGFFSVFCCFFLSFFCVFVFMNTIHSCDCLCCFDYW</sequence>
<dbReference type="Proteomes" id="UP000002316">
    <property type="component" value="Chromosome 10"/>
</dbReference>
<keyword evidence="1" id="KW-0812">Transmembrane</keyword>
<proteinExistence type="predicted"/>
<dbReference type="EMBL" id="FN554973">
    <property type="protein sequence ID" value="CBH16164.1"/>
    <property type="molecule type" value="Genomic_DNA"/>
</dbReference>
<dbReference type="GeneID" id="23864451"/>
<keyword evidence="1" id="KW-1133">Transmembrane helix</keyword>
<gene>
    <name evidence="2" type="ORF">TbgDal_X12600</name>
</gene>
<evidence type="ECO:0000313" key="3">
    <source>
        <dbReference type="Proteomes" id="UP000002316"/>
    </source>
</evidence>
<accession>D0A4H0</accession>
<feature type="transmembrane region" description="Helical" evidence="1">
    <location>
        <begin position="62"/>
        <end position="86"/>
    </location>
</feature>
<feature type="transmembrane region" description="Helical" evidence="1">
    <location>
        <begin position="20"/>
        <end position="42"/>
    </location>
</feature>
<keyword evidence="1" id="KW-0472">Membrane</keyword>
<protein>
    <submittedName>
        <fullName evidence="2">Uncharacterized protein</fullName>
    </submittedName>
</protein>
<name>D0A4H0_TRYB9</name>
<evidence type="ECO:0000256" key="1">
    <source>
        <dbReference type="SAM" id="Phobius"/>
    </source>
</evidence>
<reference evidence="3" key="1">
    <citation type="journal article" date="2010" name="PLoS Negl. Trop. Dis.">
        <title>The genome sequence of Trypanosoma brucei gambiense, causative agent of chronic human african trypanosomiasis.</title>
        <authorList>
            <person name="Jackson A.P."/>
            <person name="Sanders M."/>
            <person name="Berry A."/>
            <person name="McQuillan J."/>
            <person name="Aslett M.A."/>
            <person name="Quail M.A."/>
            <person name="Chukualim B."/>
            <person name="Capewell P."/>
            <person name="MacLeod A."/>
            <person name="Melville S.E."/>
            <person name="Gibson W."/>
            <person name="Barry J.D."/>
            <person name="Berriman M."/>
            <person name="Hertz-Fowler C."/>
        </authorList>
    </citation>
    <scope>NUCLEOTIDE SEQUENCE [LARGE SCALE GENOMIC DNA]</scope>
    <source>
        <strain evidence="3">MHOM/CI/86/DAL972</strain>
    </source>
</reference>